<protein>
    <recommendedName>
        <fullName evidence="6">Dihydrolipoamide acetyltransferase component of pyruvate dehydrogenase complex</fullName>
        <ecNumber evidence="6">2.3.1.-</ecNumber>
    </recommendedName>
</protein>
<evidence type="ECO:0000256" key="2">
    <source>
        <dbReference type="ARBA" id="ARBA00007317"/>
    </source>
</evidence>
<dbReference type="InterPro" id="IPR001078">
    <property type="entry name" value="2-oxoacid_DH_actylTfrase"/>
</dbReference>
<dbReference type="SUPFAM" id="SSF52777">
    <property type="entry name" value="CoA-dependent acyltransferases"/>
    <property type="match status" value="1"/>
</dbReference>
<feature type="domain" description="Lipoyl-binding" evidence="8">
    <location>
        <begin position="2"/>
        <end position="77"/>
    </location>
</feature>
<dbReference type="EC" id="2.3.1.-" evidence="6"/>
<evidence type="ECO:0000313" key="10">
    <source>
        <dbReference type="EMBL" id="MBP1040879.1"/>
    </source>
</evidence>
<evidence type="ECO:0000256" key="5">
    <source>
        <dbReference type="ARBA" id="ARBA00023315"/>
    </source>
</evidence>
<comment type="similarity">
    <text evidence="2 6">Belongs to the 2-oxoacid dehydrogenase family.</text>
</comment>
<dbReference type="RefSeq" id="WP_209526362.1">
    <property type="nucleotide sequence ID" value="NZ_JAEEGA010000004.1"/>
</dbReference>
<dbReference type="GO" id="GO:0031405">
    <property type="term" value="F:lipoic acid binding"/>
    <property type="evidence" value="ECO:0007669"/>
    <property type="project" value="TreeGrafter"/>
</dbReference>
<dbReference type="EMBL" id="JAEEGA010000004">
    <property type="protein sequence ID" value="MBP1040879.1"/>
    <property type="molecule type" value="Genomic_DNA"/>
</dbReference>
<dbReference type="PANTHER" id="PTHR43178">
    <property type="entry name" value="DIHYDROLIPOAMIDE ACETYLTRANSFERASE COMPONENT OF PYRUVATE DEHYDROGENASE COMPLEX"/>
    <property type="match status" value="1"/>
</dbReference>
<comment type="cofactor">
    <cofactor evidence="1 6">
        <name>(R)-lipoate</name>
        <dbReference type="ChEBI" id="CHEBI:83088"/>
    </cofactor>
</comment>
<comment type="caution">
    <text evidence="10">The sequence shown here is derived from an EMBL/GenBank/DDBJ whole genome shotgun (WGS) entry which is preliminary data.</text>
</comment>
<evidence type="ECO:0000256" key="7">
    <source>
        <dbReference type="SAM" id="MobiDB-lite"/>
    </source>
</evidence>
<dbReference type="Gene3D" id="3.30.559.10">
    <property type="entry name" value="Chloramphenicol acetyltransferase-like domain"/>
    <property type="match status" value="1"/>
</dbReference>
<accession>A0A940P3J8</accession>
<name>A0A940P3J8_9ENTE</name>
<dbReference type="PROSITE" id="PS51826">
    <property type="entry name" value="PSBD"/>
    <property type="match status" value="1"/>
</dbReference>
<dbReference type="InterPro" id="IPR023213">
    <property type="entry name" value="CAT-like_dom_sf"/>
</dbReference>
<feature type="compositionally biased region" description="Basic and acidic residues" evidence="7">
    <location>
        <begin position="90"/>
        <end position="99"/>
    </location>
</feature>
<dbReference type="InterPro" id="IPR000089">
    <property type="entry name" value="Biotin_lipoyl"/>
</dbReference>
<dbReference type="InterPro" id="IPR003016">
    <property type="entry name" value="2-oxoA_DH_lipoyl-BS"/>
</dbReference>
<evidence type="ECO:0000256" key="4">
    <source>
        <dbReference type="ARBA" id="ARBA00022823"/>
    </source>
</evidence>
<keyword evidence="4 6" id="KW-0450">Lipoyl</keyword>
<dbReference type="InterPro" id="IPR011053">
    <property type="entry name" value="Single_hybrid_motif"/>
</dbReference>
<dbReference type="Pfam" id="PF00198">
    <property type="entry name" value="2-oxoacid_dh"/>
    <property type="match status" value="1"/>
</dbReference>
<keyword evidence="5 6" id="KW-0012">Acyltransferase</keyword>
<dbReference type="PROSITE" id="PS50968">
    <property type="entry name" value="BIOTINYL_LIPOYL"/>
    <property type="match status" value="1"/>
</dbReference>
<reference evidence="10" key="1">
    <citation type="submission" date="2020-12" db="EMBL/GenBank/DDBJ databases">
        <title>Vagococcus allomyrinae sp. nov. and Enterococcus lavae sp. nov., isolated from the larvae of Allomyrina dichotoma.</title>
        <authorList>
            <person name="Lee S.D."/>
        </authorList>
    </citation>
    <scope>NUCLEOTIDE SEQUENCE</scope>
    <source>
        <strain evidence="10">BWB3-3</strain>
    </source>
</reference>
<dbReference type="Proteomes" id="UP000674938">
    <property type="component" value="Unassembled WGS sequence"/>
</dbReference>
<dbReference type="InterPro" id="IPR050743">
    <property type="entry name" value="2-oxoacid_DH_E2_comp"/>
</dbReference>
<gene>
    <name evidence="10" type="ORF">I6N95_07665</name>
</gene>
<dbReference type="PANTHER" id="PTHR43178:SF5">
    <property type="entry name" value="LIPOAMIDE ACYLTRANSFERASE COMPONENT OF BRANCHED-CHAIN ALPHA-KETO ACID DEHYDROGENASE COMPLEX, MITOCHONDRIAL"/>
    <property type="match status" value="1"/>
</dbReference>
<feature type="compositionally biased region" description="Low complexity" evidence="7">
    <location>
        <begin position="103"/>
        <end position="112"/>
    </location>
</feature>
<evidence type="ECO:0000256" key="3">
    <source>
        <dbReference type="ARBA" id="ARBA00022679"/>
    </source>
</evidence>
<dbReference type="Gene3D" id="2.40.50.100">
    <property type="match status" value="1"/>
</dbReference>
<keyword evidence="3 6" id="KW-0808">Transferase</keyword>
<evidence type="ECO:0000259" key="8">
    <source>
        <dbReference type="PROSITE" id="PS50968"/>
    </source>
</evidence>
<evidence type="ECO:0000313" key="11">
    <source>
        <dbReference type="Proteomes" id="UP000674938"/>
    </source>
</evidence>
<evidence type="ECO:0000259" key="9">
    <source>
        <dbReference type="PROSITE" id="PS51826"/>
    </source>
</evidence>
<dbReference type="GO" id="GO:0005737">
    <property type="term" value="C:cytoplasm"/>
    <property type="evidence" value="ECO:0007669"/>
    <property type="project" value="TreeGrafter"/>
</dbReference>
<sequence>MAFEVLMPKLSSTMAEGSITQWFKEEGEYVEVGEAIFEVMTDKIAIEVEAYEEGTLLKRYYEADQMVPINAVVAFLGKVGEEVPDQAPSIERRQSEPIKEQPQSDSSVSVSQEIRATPAARKLAREKGIELSHILGSGRHGRIHLSDVTAYSVKPNGVPAVENQELFSPWKGLRRAVADTMVTNSQTIPHVTMEAQVNLKELVLLRQQLLPVIEEQNGKRLSLLEFMIKGVTVALKQFPRLNAHVLEDGIHEFSQVNMGVAVGLTDGLVVPVIKGVNQLGLADLTEAVKVMTEKAREGKLTSAEVSDGTFTISSLGKGVVRHFTPIINGPQVAILGVGSLYEAAYSVGDQVEMHPTLTLSLSFDHRAIDGAPVAEFLSVLVGLLEQPYGLLL</sequence>
<evidence type="ECO:0000256" key="6">
    <source>
        <dbReference type="RuleBase" id="RU003423"/>
    </source>
</evidence>
<proteinExistence type="inferred from homology"/>
<dbReference type="Pfam" id="PF02817">
    <property type="entry name" value="E3_binding"/>
    <property type="match status" value="1"/>
</dbReference>
<dbReference type="GO" id="GO:0016407">
    <property type="term" value="F:acetyltransferase activity"/>
    <property type="evidence" value="ECO:0007669"/>
    <property type="project" value="TreeGrafter"/>
</dbReference>
<feature type="domain" description="Peripheral subunit-binding (PSBD)" evidence="9">
    <location>
        <begin position="115"/>
        <end position="152"/>
    </location>
</feature>
<evidence type="ECO:0000256" key="1">
    <source>
        <dbReference type="ARBA" id="ARBA00001938"/>
    </source>
</evidence>
<dbReference type="CDD" id="cd06849">
    <property type="entry name" value="lipoyl_domain"/>
    <property type="match status" value="1"/>
</dbReference>
<dbReference type="Gene3D" id="4.10.320.10">
    <property type="entry name" value="E3-binding domain"/>
    <property type="match status" value="1"/>
</dbReference>
<dbReference type="PROSITE" id="PS00189">
    <property type="entry name" value="LIPOYL"/>
    <property type="match status" value="1"/>
</dbReference>
<feature type="region of interest" description="Disordered" evidence="7">
    <location>
        <begin position="85"/>
        <end position="112"/>
    </location>
</feature>
<dbReference type="InterPro" id="IPR036625">
    <property type="entry name" value="E3-bd_dom_sf"/>
</dbReference>
<dbReference type="AlphaFoldDB" id="A0A940P3J8"/>
<organism evidence="10 11">
    <name type="scientific">Vagococcus allomyrinae</name>
    <dbReference type="NCBI Taxonomy" id="2794353"/>
    <lineage>
        <taxon>Bacteria</taxon>
        <taxon>Bacillati</taxon>
        <taxon>Bacillota</taxon>
        <taxon>Bacilli</taxon>
        <taxon>Lactobacillales</taxon>
        <taxon>Enterococcaceae</taxon>
        <taxon>Vagococcus</taxon>
    </lineage>
</organism>
<keyword evidence="11" id="KW-1185">Reference proteome</keyword>
<dbReference type="SUPFAM" id="SSF51230">
    <property type="entry name" value="Single hybrid motif"/>
    <property type="match status" value="1"/>
</dbReference>
<dbReference type="InterPro" id="IPR004167">
    <property type="entry name" value="PSBD"/>
</dbReference>
<dbReference type="SUPFAM" id="SSF47005">
    <property type="entry name" value="Peripheral subunit-binding domain of 2-oxo acid dehydrogenase complex"/>
    <property type="match status" value="1"/>
</dbReference>
<dbReference type="Pfam" id="PF00364">
    <property type="entry name" value="Biotin_lipoyl"/>
    <property type="match status" value="1"/>
</dbReference>